<dbReference type="PANTHER" id="PTHR43464:SF95">
    <property type="entry name" value="TRNA U34 CARBOXYMETHYLTRANSFERASE"/>
    <property type="match status" value="1"/>
</dbReference>
<dbReference type="InterPro" id="IPR010017">
    <property type="entry name" value="CmoB"/>
</dbReference>
<sequence length="330" mass="38027">MATFDWQGCYQALLNELNNEGQERWSNLLTQQLRRRFEDNPHGDIARWMAALAQLPDVSDTQARLDTSAVTLRAETLLNESQLEQLESGLRGLMPWRKGPFDFFGTYIDTEWHSDWKWDRVSPYLSDLTGRRILDVGCGSGYHCWRMLGEGAARVIGIDPGLLFLFQFLSVKKYLGDVPVDLVPVRMEDLPGKLESFDTTFSMGVLYHRRSPLDHLLELKDTLRRGGELVLETLVVDGPEGYSLMPEDRYGQMRNVWFLPSCDTLMRWLDRTGFRDARVVDVTETTIEEQRQTDWMRFNSLVDFLDPDDHSKTIEGYPGPKRATIIANKP</sequence>
<dbReference type="GO" id="GO:0032259">
    <property type="term" value="P:methylation"/>
    <property type="evidence" value="ECO:0007669"/>
    <property type="project" value="UniProtKB-KW"/>
</dbReference>
<dbReference type="NCBIfam" id="NF011650">
    <property type="entry name" value="PRK15068.1"/>
    <property type="match status" value="1"/>
</dbReference>
<dbReference type="InterPro" id="IPR027555">
    <property type="entry name" value="Mo5U34_MeTrfas-like"/>
</dbReference>
<feature type="binding site" evidence="3">
    <location>
        <begin position="187"/>
        <end position="188"/>
    </location>
    <ligand>
        <name>carboxy-S-adenosyl-L-methionine</name>
        <dbReference type="ChEBI" id="CHEBI:134278"/>
    </ligand>
</feature>
<comment type="caution">
    <text evidence="3">Lacks conserved residue(s) required for the propagation of feature annotation.</text>
</comment>
<dbReference type="PATRIC" id="fig|1318628.3.peg.350"/>
<keyword evidence="1 3" id="KW-0808">Transferase</keyword>
<dbReference type="CDD" id="cd02440">
    <property type="entry name" value="AdoMet_MTases"/>
    <property type="match status" value="1"/>
</dbReference>
<keyword evidence="5" id="KW-1185">Reference proteome</keyword>
<name>R8B5G2_9GAMM</name>
<evidence type="ECO:0000256" key="2">
    <source>
        <dbReference type="ARBA" id="ARBA00022694"/>
    </source>
</evidence>
<gene>
    <name evidence="3" type="primary">cmoB</name>
    <name evidence="4" type="ORF">MARLIPOL_01765</name>
</gene>
<accession>R8B5G2</accession>
<keyword evidence="2 3" id="KW-0819">tRNA processing</keyword>
<dbReference type="OrthoDB" id="9773188at2"/>
<evidence type="ECO:0000256" key="1">
    <source>
        <dbReference type="ARBA" id="ARBA00022679"/>
    </source>
</evidence>
<dbReference type="AlphaFoldDB" id="R8B5G2"/>
<dbReference type="HOGENOM" id="CLU_052665_0_0_6"/>
<dbReference type="PANTHER" id="PTHR43464">
    <property type="entry name" value="METHYLTRANSFERASE"/>
    <property type="match status" value="1"/>
</dbReference>
<feature type="binding site" evidence="3">
    <location>
        <position position="117"/>
    </location>
    <ligand>
        <name>carboxy-S-adenosyl-L-methionine</name>
        <dbReference type="ChEBI" id="CHEBI:134278"/>
    </ligand>
</feature>
<comment type="catalytic activity">
    <reaction evidence="3">
        <text>carboxy-S-adenosyl-L-methionine + 5-hydroxyuridine(34) in tRNA = 5-carboxymethoxyuridine(34) in tRNA + S-adenosyl-L-homocysteine + H(+)</text>
        <dbReference type="Rhea" id="RHEA:52848"/>
        <dbReference type="Rhea" id="RHEA-COMP:13381"/>
        <dbReference type="Rhea" id="RHEA-COMP:13383"/>
        <dbReference type="ChEBI" id="CHEBI:15378"/>
        <dbReference type="ChEBI" id="CHEBI:57856"/>
        <dbReference type="ChEBI" id="CHEBI:134278"/>
        <dbReference type="ChEBI" id="CHEBI:136877"/>
        <dbReference type="ChEBI" id="CHEBI:136879"/>
    </reaction>
</comment>
<organism evidence="4 5">
    <name type="scientific">Marinobacter lipolyticus SM19</name>
    <dbReference type="NCBI Taxonomy" id="1318628"/>
    <lineage>
        <taxon>Bacteria</taxon>
        <taxon>Pseudomonadati</taxon>
        <taxon>Pseudomonadota</taxon>
        <taxon>Gammaproteobacteria</taxon>
        <taxon>Pseudomonadales</taxon>
        <taxon>Marinobacteraceae</taxon>
        <taxon>Marinobacter</taxon>
    </lineage>
</organism>
<feature type="binding site" evidence="3">
    <location>
        <position position="203"/>
    </location>
    <ligand>
        <name>carboxy-S-adenosyl-L-methionine</name>
        <dbReference type="ChEBI" id="CHEBI:134278"/>
    </ligand>
</feature>
<keyword evidence="4" id="KW-0489">Methyltransferase</keyword>
<comment type="similarity">
    <text evidence="3">Belongs to the class I-like SAM-binding methyltransferase superfamily. CmoB family.</text>
</comment>
<dbReference type="eggNOG" id="COG2227">
    <property type="taxonomic scope" value="Bacteria"/>
</dbReference>
<dbReference type="GO" id="GO:0002098">
    <property type="term" value="P:tRNA wobble uridine modification"/>
    <property type="evidence" value="ECO:0007669"/>
    <property type="project" value="InterPro"/>
</dbReference>
<comment type="caution">
    <text evidence="4">The sequence shown here is derived from an EMBL/GenBank/DDBJ whole genome shotgun (WGS) entry which is preliminary data.</text>
</comment>
<protein>
    <recommendedName>
        <fullName evidence="3">tRNA U34 carboxymethyltransferase</fullName>
        <ecNumber evidence="3">2.5.1.-</ecNumber>
    </recommendedName>
</protein>
<reference evidence="4 5" key="1">
    <citation type="journal article" date="2013" name="Genome Announc.">
        <title>Draft Genome Sequence of the Moderately Halophilic Bacterium Marinobacter lipolyticus Strain SM19.</title>
        <authorList>
            <person name="Papke R.T."/>
            <person name="de la Haba R.R."/>
            <person name="Infante-Dominguez C."/>
            <person name="Perez D."/>
            <person name="Sanchez-Porro C."/>
            <person name="Lapierre P."/>
            <person name="Ventosa A."/>
        </authorList>
    </citation>
    <scope>NUCLEOTIDE SEQUENCE [LARGE SCALE GENOMIC DNA]</scope>
    <source>
        <strain evidence="4 5">SM19</strain>
    </source>
</reference>
<comment type="function">
    <text evidence="3">Catalyzes carboxymethyl transfer from carboxy-S-adenosyl-L-methionine (Cx-SAM) to 5-hydroxyuridine (ho5U) to form 5-carboxymethoxyuridine (cmo5U) at position 34 in tRNAs.</text>
</comment>
<dbReference type="NCBIfam" id="TIGR00452">
    <property type="entry name" value="tRNA 5-methoxyuridine(34)/uridine 5-oxyacetic acid(34) synthase CmoB"/>
    <property type="match status" value="1"/>
</dbReference>
<feature type="binding site" evidence="3">
    <location>
        <position position="112"/>
    </location>
    <ligand>
        <name>carboxy-S-adenosyl-L-methionine</name>
        <dbReference type="ChEBI" id="CHEBI:134278"/>
    </ligand>
</feature>
<dbReference type="Proteomes" id="UP000016540">
    <property type="component" value="Unassembled WGS sequence"/>
</dbReference>
<dbReference type="STRING" id="1318628.MARLIPOL_01765"/>
<dbReference type="GO" id="GO:0016765">
    <property type="term" value="F:transferase activity, transferring alkyl or aryl (other than methyl) groups"/>
    <property type="evidence" value="ECO:0007669"/>
    <property type="project" value="UniProtKB-UniRule"/>
</dbReference>
<proteinExistence type="inferred from homology"/>
<evidence type="ECO:0000256" key="3">
    <source>
        <dbReference type="HAMAP-Rule" id="MF_01590"/>
    </source>
</evidence>
<dbReference type="RefSeq" id="WP_012136344.1">
    <property type="nucleotide sequence ID" value="NZ_KE007306.1"/>
</dbReference>
<dbReference type="Gene3D" id="3.40.50.150">
    <property type="entry name" value="Vaccinia Virus protein VP39"/>
    <property type="match status" value="1"/>
</dbReference>
<dbReference type="Pfam" id="PF08003">
    <property type="entry name" value="Methyltransf_9"/>
    <property type="match status" value="1"/>
</dbReference>
<evidence type="ECO:0000313" key="5">
    <source>
        <dbReference type="Proteomes" id="UP000016540"/>
    </source>
</evidence>
<dbReference type="SUPFAM" id="SSF53335">
    <property type="entry name" value="S-adenosyl-L-methionine-dependent methyltransferases"/>
    <property type="match status" value="1"/>
</dbReference>
<dbReference type="EMBL" id="ASAD01000004">
    <property type="protein sequence ID" value="EON93791.1"/>
    <property type="molecule type" value="Genomic_DNA"/>
</dbReference>
<dbReference type="GO" id="GO:0008168">
    <property type="term" value="F:methyltransferase activity"/>
    <property type="evidence" value="ECO:0007669"/>
    <property type="project" value="UniProtKB-KW"/>
</dbReference>
<feature type="binding site" evidence="3">
    <location>
        <position position="207"/>
    </location>
    <ligand>
        <name>carboxy-S-adenosyl-L-methionine</name>
        <dbReference type="ChEBI" id="CHEBI:134278"/>
    </ligand>
</feature>
<dbReference type="InterPro" id="IPR029063">
    <property type="entry name" value="SAM-dependent_MTases_sf"/>
</dbReference>
<dbReference type="EC" id="2.5.1.-" evidence="3"/>
<comment type="subunit">
    <text evidence="3">Homotetramer.</text>
</comment>
<evidence type="ECO:0000313" key="4">
    <source>
        <dbReference type="EMBL" id="EON93791.1"/>
    </source>
</evidence>
<feature type="binding site" evidence="3">
    <location>
        <position position="98"/>
    </location>
    <ligand>
        <name>carboxy-S-adenosyl-L-methionine</name>
        <dbReference type="ChEBI" id="CHEBI:134278"/>
    </ligand>
</feature>
<feature type="binding site" evidence="3">
    <location>
        <position position="137"/>
    </location>
    <ligand>
        <name>carboxy-S-adenosyl-L-methionine</name>
        <dbReference type="ChEBI" id="CHEBI:134278"/>
    </ligand>
</feature>
<feature type="binding site" evidence="3">
    <location>
        <position position="322"/>
    </location>
    <ligand>
        <name>carboxy-S-adenosyl-L-methionine</name>
        <dbReference type="ChEBI" id="CHEBI:134278"/>
    </ligand>
</feature>
<dbReference type="HAMAP" id="MF_01590">
    <property type="entry name" value="tRNA_carboxymethyltr_CmoB"/>
    <property type="match status" value="1"/>
</dbReference>